<dbReference type="SUPFAM" id="SSF53067">
    <property type="entry name" value="Actin-like ATPase domain"/>
    <property type="match status" value="2"/>
</dbReference>
<comment type="similarity">
    <text evidence="1 8">Belongs to the FGGY kinase family.</text>
</comment>
<evidence type="ECO:0000259" key="11">
    <source>
        <dbReference type="Pfam" id="PF02782"/>
    </source>
</evidence>
<keyword evidence="5 8" id="KW-0418">Kinase</keyword>
<evidence type="ECO:0000256" key="9">
    <source>
        <dbReference type="RuleBase" id="RU364073"/>
    </source>
</evidence>
<evidence type="ECO:0000313" key="12">
    <source>
        <dbReference type="EMBL" id="CAA9438313.1"/>
    </source>
</evidence>
<dbReference type="InterPro" id="IPR043129">
    <property type="entry name" value="ATPase_NBD"/>
</dbReference>
<evidence type="ECO:0000256" key="3">
    <source>
        <dbReference type="ARBA" id="ARBA00022679"/>
    </source>
</evidence>
<dbReference type="PROSITE" id="PS00445">
    <property type="entry name" value="FGGY_KINASES_2"/>
    <property type="match status" value="1"/>
</dbReference>
<feature type="domain" description="Carbohydrate kinase FGGY N-terminal" evidence="10">
    <location>
        <begin position="1"/>
        <end position="240"/>
    </location>
</feature>
<dbReference type="EMBL" id="CADCVA010000332">
    <property type="protein sequence ID" value="CAA9438313.1"/>
    <property type="molecule type" value="Genomic_DNA"/>
</dbReference>
<protein>
    <recommendedName>
        <fullName evidence="9">Xylulose kinase</fullName>
        <shortName evidence="9">Xylulokinase</shortName>
        <ecNumber evidence="9">2.7.1.17</ecNumber>
    </recommendedName>
</protein>
<feature type="domain" description="Carbohydrate kinase FGGY C-terminal" evidence="11">
    <location>
        <begin position="251"/>
        <end position="439"/>
    </location>
</feature>
<reference evidence="12" key="1">
    <citation type="submission" date="2020-02" db="EMBL/GenBank/DDBJ databases">
        <authorList>
            <person name="Meier V. D."/>
        </authorList>
    </citation>
    <scope>NUCLEOTIDE SEQUENCE</scope>
    <source>
        <strain evidence="12">AVDCRST_MAG82</strain>
    </source>
</reference>
<dbReference type="NCBIfam" id="TIGR01312">
    <property type="entry name" value="XylB"/>
    <property type="match status" value="1"/>
</dbReference>
<evidence type="ECO:0000256" key="7">
    <source>
        <dbReference type="ARBA" id="ARBA00023277"/>
    </source>
</evidence>
<dbReference type="InterPro" id="IPR018483">
    <property type="entry name" value="Carb_kinase_FGGY_CS"/>
</dbReference>
<keyword evidence="7 9" id="KW-0119">Carbohydrate metabolism</keyword>
<evidence type="ECO:0000256" key="4">
    <source>
        <dbReference type="ARBA" id="ARBA00022741"/>
    </source>
</evidence>
<dbReference type="GO" id="GO:0004856">
    <property type="term" value="F:D-xylulokinase activity"/>
    <property type="evidence" value="ECO:0007669"/>
    <property type="project" value="UniProtKB-EC"/>
</dbReference>
<dbReference type="InterPro" id="IPR000577">
    <property type="entry name" value="Carb_kinase_FGGY"/>
</dbReference>
<dbReference type="Gene3D" id="3.30.420.40">
    <property type="match status" value="2"/>
</dbReference>
<dbReference type="CDD" id="cd07808">
    <property type="entry name" value="ASKHA_NBD_FGGY_EcXK-like"/>
    <property type="match status" value="1"/>
</dbReference>
<evidence type="ECO:0000256" key="8">
    <source>
        <dbReference type="RuleBase" id="RU003733"/>
    </source>
</evidence>
<dbReference type="Pfam" id="PF00370">
    <property type="entry name" value="FGGY_N"/>
    <property type="match status" value="1"/>
</dbReference>
<dbReference type="Pfam" id="PF02782">
    <property type="entry name" value="FGGY_C"/>
    <property type="match status" value="1"/>
</dbReference>
<dbReference type="PIRSF" id="PIRSF000538">
    <property type="entry name" value="GlpK"/>
    <property type="match status" value="1"/>
</dbReference>
<comment type="catalytic activity">
    <reaction evidence="9">
        <text>D-xylulose + ATP = D-xylulose 5-phosphate + ADP + H(+)</text>
        <dbReference type="Rhea" id="RHEA:10964"/>
        <dbReference type="ChEBI" id="CHEBI:15378"/>
        <dbReference type="ChEBI" id="CHEBI:17140"/>
        <dbReference type="ChEBI" id="CHEBI:30616"/>
        <dbReference type="ChEBI" id="CHEBI:57737"/>
        <dbReference type="ChEBI" id="CHEBI:456216"/>
        <dbReference type="EC" id="2.7.1.17"/>
    </reaction>
</comment>
<keyword evidence="3 8" id="KW-0808">Transferase</keyword>
<keyword evidence="4 9" id="KW-0547">Nucleotide-binding</keyword>
<evidence type="ECO:0000256" key="2">
    <source>
        <dbReference type="ARBA" id="ARBA00022629"/>
    </source>
</evidence>
<evidence type="ECO:0000256" key="1">
    <source>
        <dbReference type="ARBA" id="ARBA00009156"/>
    </source>
</evidence>
<dbReference type="AlphaFoldDB" id="A0A6J4QBJ2"/>
<dbReference type="InterPro" id="IPR018485">
    <property type="entry name" value="FGGY_C"/>
</dbReference>
<gene>
    <name evidence="9" type="primary">xylB</name>
    <name evidence="12" type="ORF">AVDCRST_MAG82-2652</name>
</gene>
<accession>A0A6J4QBJ2</accession>
<dbReference type="PANTHER" id="PTHR43095:SF5">
    <property type="entry name" value="XYLULOSE KINASE"/>
    <property type="match status" value="1"/>
</dbReference>
<evidence type="ECO:0000256" key="5">
    <source>
        <dbReference type="ARBA" id="ARBA00022777"/>
    </source>
</evidence>
<dbReference type="GO" id="GO:0005524">
    <property type="term" value="F:ATP binding"/>
    <property type="evidence" value="ECO:0007669"/>
    <property type="project" value="UniProtKB-KW"/>
</dbReference>
<name>A0A6J4QBJ2_9ACTN</name>
<dbReference type="PANTHER" id="PTHR43095">
    <property type="entry name" value="SUGAR KINASE"/>
    <property type="match status" value="1"/>
</dbReference>
<keyword evidence="6 9" id="KW-0067">ATP-binding</keyword>
<proteinExistence type="inferred from homology"/>
<dbReference type="EC" id="2.7.1.17" evidence="9"/>
<organism evidence="12">
    <name type="scientific">uncultured Rubrobacteraceae bacterium</name>
    <dbReference type="NCBI Taxonomy" id="349277"/>
    <lineage>
        <taxon>Bacteria</taxon>
        <taxon>Bacillati</taxon>
        <taxon>Actinomycetota</taxon>
        <taxon>Rubrobacteria</taxon>
        <taxon>Rubrobacterales</taxon>
        <taxon>Rubrobacteraceae</taxon>
        <taxon>environmental samples</taxon>
    </lineage>
</organism>
<dbReference type="InterPro" id="IPR006000">
    <property type="entry name" value="Xylulokinase"/>
</dbReference>
<dbReference type="InterPro" id="IPR018484">
    <property type="entry name" value="FGGY_N"/>
</dbReference>
<keyword evidence="2 9" id="KW-0859">Xylose metabolism</keyword>
<evidence type="ECO:0000256" key="6">
    <source>
        <dbReference type="ARBA" id="ARBA00022840"/>
    </source>
</evidence>
<evidence type="ECO:0000259" key="10">
    <source>
        <dbReference type="Pfam" id="PF00370"/>
    </source>
</evidence>
<dbReference type="GO" id="GO:0005997">
    <property type="term" value="P:xylulose metabolic process"/>
    <property type="evidence" value="ECO:0007669"/>
    <property type="project" value="InterPro"/>
</dbReference>
<dbReference type="InterPro" id="IPR050406">
    <property type="entry name" value="FGGY_Carb_Kinase"/>
</dbReference>
<sequence length="483" mass="50560">MLLGLDLGTSSVKALLLDEGGAALGESSASYAVRAPRPGWAESSPEDWWAAVLEATTSAVGRRGAEVTALGLSGQMHGVVLADELGLPLRSAVLWADARSGAELAAYGRLDKDLGRRLANPPAVGMAGPSLLWLRDHEPDAYTSARWALQPKDWLRMRMTGEAATEPSDASATLLYDLLTDDWAYAVAEDLGLRTELLAPLVPSSCVAGTLEGEAAGDLGLREGLPVAAGAADTAAALLGTGLVSPGPVQLTVGTGGQVVTPKRVPEPDPHGRTHLYRAALPGLWYSMAAVQNAGLALEWVRKVLGVSWKDVYEEAFAVPPGSGGVTFLPYLSGERTPRFDPGARGAWTGLGLDHTRGHLLRAALEGVAFALREALEALEDLGTIAPELRLAGGGTGGGSGEPWRRLLADVLGRPLRVLPDEISSVASARGAAFLAGLASGIYPAAEDTLPLTPEPESLIRPGEPAYETAYERYTELYPRLHG</sequence>
<dbReference type="GO" id="GO:0042732">
    <property type="term" value="P:D-xylose metabolic process"/>
    <property type="evidence" value="ECO:0007669"/>
    <property type="project" value="UniProtKB-KW"/>
</dbReference>